<comment type="caution">
    <text evidence="2">The sequence shown here is derived from an EMBL/GenBank/DDBJ whole genome shotgun (WGS) entry which is preliminary data.</text>
</comment>
<proteinExistence type="predicted"/>
<evidence type="ECO:0000259" key="1">
    <source>
        <dbReference type="PROSITE" id="PS50404"/>
    </source>
</evidence>
<dbReference type="SUPFAM" id="SSF52833">
    <property type="entry name" value="Thioredoxin-like"/>
    <property type="match status" value="1"/>
</dbReference>
<dbReference type="Gene3D" id="3.40.30.10">
    <property type="entry name" value="Glutaredoxin"/>
    <property type="match status" value="1"/>
</dbReference>
<dbReference type="Pfam" id="PF13417">
    <property type="entry name" value="GST_N_3"/>
    <property type="match status" value="1"/>
</dbReference>
<dbReference type="PANTHER" id="PTHR42673">
    <property type="entry name" value="MALEYLACETOACETATE ISOMERASE"/>
    <property type="match status" value="1"/>
</dbReference>
<feature type="domain" description="GST N-terminal" evidence="1">
    <location>
        <begin position="1"/>
        <end position="78"/>
    </location>
</feature>
<keyword evidence="3" id="KW-1185">Reference proteome</keyword>
<dbReference type="PROSITE" id="PS50404">
    <property type="entry name" value="GST_NTER"/>
    <property type="match status" value="1"/>
</dbReference>
<evidence type="ECO:0000313" key="3">
    <source>
        <dbReference type="Proteomes" id="UP001433638"/>
    </source>
</evidence>
<protein>
    <submittedName>
        <fullName evidence="2">Glutathione S-transferase family protein</fullName>
    </submittedName>
</protein>
<dbReference type="CDD" id="cd03205">
    <property type="entry name" value="GST_C_6"/>
    <property type="match status" value="1"/>
</dbReference>
<sequence>MQLIGMLDSPYVRRVAISLRLLDIDYQHLPLSVFRNMPEFRDINPVLKVPTLVCDDGELLMDSSLILDYLERLVPPERRLTPEALPARQHCLHGIGLALAAMEKAVQAFYECQLRPAEARHAPWLARVAEQLNAACLQMEALLQRQPPQLTQLDQATLSIAVAWRFIAERATAQVRLDDYPALCAWSQQAETHPAFLACPFE</sequence>
<accession>A0ABV1M607</accession>
<name>A0ABV1M607_9NEIS</name>
<dbReference type="EMBL" id="JBEFLD010000007">
    <property type="protein sequence ID" value="MEQ6291662.1"/>
    <property type="molecule type" value="Genomic_DNA"/>
</dbReference>
<dbReference type="RefSeq" id="WP_349588830.1">
    <property type="nucleotide sequence ID" value="NZ_JBEFLD010000007.1"/>
</dbReference>
<dbReference type="InterPro" id="IPR036249">
    <property type="entry name" value="Thioredoxin-like_sf"/>
</dbReference>
<evidence type="ECO:0000313" key="2">
    <source>
        <dbReference type="EMBL" id="MEQ6291662.1"/>
    </source>
</evidence>
<dbReference type="Proteomes" id="UP001433638">
    <property type="component" value="Unassembled WGS sequence"/>
</dbReference>
<reference evidence="2" key="1">
    <citation type="submission" date="2024-06" db="EMBL/GenBank/DDBJ databases">
        <title>Genome sequence of Vogesella sp. MAHUQ-64.</title>
        <authorList>
            <person name="Huq M.A."/>
        </authorList>
    </citation>
    <scope>NUCLEOTIDE SEQUENCE</scope>
    <source>
        <strain evidence="2">MAHUQ-64</strain>
    </source>
</reference>
<dbReference type="CDD" id="cd00570">
    <property type="entry name" value="GST_N_family"/>
    <property type="match status" value="1"/>
</dbReference>
<dbReference type="Gene3D" id="1.20.1050.10">
    <property type="match status" value="1"/>
</dbReference>
<gene>
    <name evidence="2" type="ORF">ABNW52_13670</name>
</gene>
<organism evidence="2 3">
    <name type="scientific">Vogesella oryzagri</name>
    <dbReference type="NCBI Taxonomy" id="3160864"/>
    <lineage>
        <taxon>Bacteria</taxon>
        <taxon>Pseudomonadati</taxon>
        <taxon>Pseudomonadota</taxon>
        <taxon>Betaproteobacteria</taxon>
        <taxon>Neisseriales</taxon>
        <taxon>Chromobacteriaceae</taxon>
        <taxon>Vogesella</taxon>
    </lineage>
</organism>
<dbReference type="PANTHER" id="PTHR42673:SF21">
    <property type="entry name" value="GLUTATHIONE S-TRANSFERASE YFCF"/>
    <property type="match status" value="1"/>
</dbReference>
<dbReference type="InterPro" id="IPR036282">
    <property type="entry name" value="Glutathione-S-Trfase_C_sf"/>
</dbReference>
<dbReference type="SUPFAM" id="SSF47616">
    <property type="entry name" value="GST C-terminal domain-like"/>
    <property type="match status" value="1"/>
</dbReference>
<dbReference type="InterPro" id="IPR004045">
    <property type="entry name" value="Glutathione_S-Trfase_N"/>
</dbReference>